<dbReference type="Pfam" id="PF01266">
    <property type="entry name" value="DAO"/>
    <property type="match status" value="1"/>
</dbReference>
<keyword evidence="4" id="KW-1185">Reference proteome</keyword>
<dbReference type="RefSeq" id="WP_188586096.1">
    <property type="nucleotide sequence ID" value="NZ_BMGC01000008.1"/>
</dbReference>
<dbReference type="AlphaFoldDB" id="A0A916WTP8"/>
<reference evidence="3" key="2">
    <citation type="submission" date="2020-09" db="EMBL/GenBank/DDBJ databases">
        <authorList>
            <person name="Sun Q."/>
            <person name="Zhou Y."/>
        </authorList>
    </citation>
    <scope>NUCLEOTIDE SEQUENCE</scope>
    <source>
        <strain evidence="3">CGMCC 1.12827</strain>
    </source>
</reference>
<dbReference type="InterPro" id="IPR006076">
    <property type="entry name" value="FAD-dep_OxRdtase"/>
</dbReference>
<dbReference type="PANTHER" id="PTHR13847">
    <property type="entry name" value="SARCOSINE DEHYDROGENASE-RELATED"/>
    <property type="match status" value="1"/>
</dbReference>
<comment type="caution">
    <text evidence="3">The sequence shown here is derived from an EMBL/GenBank/DDBJ whole genome shotgun (WGS) entry which is preliminary data.</text>
</comment>
<evidence type="ECO:0000259" key="2">
    <source>
        <dbReference type="Pfam" id="PF01266"/>
    </source>
</evidence>
<dbReference type="InterPro" id="IPR036188">
    <property type="entry name" value="FAD/NAD-bd_sf"/>
</dbReference>
<organism evidence="3 4">
    <name type="scientific">Gordonia jinhuaensis</name>
    <dbReference type="NCBI Taxonomy" id="1517702"/>
    <lineage>
        <taxon>Bacteria</taxon>
        <taxon>Bacillati</taxon>
        <taxon>Actinomycetota</taxon>
        <taxon>Actinomycetes</taxon>
        <taxon>Mycobacteriales</taxon>
        <taxon>Gordoniaceae</taxon>
        <taxon>Gordonia</taxon>
    </lineage>
</organism>
<dbReference type="EMBL" id="BMGC01000008">
    <property type="protein sequence ID" value="GGB28871.1"/>
    <property type="molecule type" value="Genomic_DNA"/>
</dbReference>
<gene>
    <name evidence="3" type="primary">dauA</name>
    <name evidence="3" type="ORF">GCM10011489_16390</name>
</gene>
<sequence length="378" mass="39886">MTTSTTSDVLVIGGGIAGVSLAYRLAADRTVRLIEREPTLAYHTTGRSAALYLESFGNAPIRALTVASKPFLTDPPEGFDRPILTRRGSIDIAGLGRGDAVRALYEDTRVLNESATLITPEQAGDLIPFLRADRVEAAMYDPDAADIDVHALHQGFVRGAKAAGAVIETGFGVVDLSHSGDLWTATDGNGNRRSAPVVVDAAGAWADVIGDLAGATTIGLMPLRRTAFMLPAPTGLDLRDIPTVSDVDETFYVKPETAQLLCSPADETPSEPVDAKPEDLDIAKALEAIGEYTTLDTRRVLTPWAGLRSFVADRTPVIGYDENADGFFWCAGQGGYGIQTCAALSDVAAALVRGDALPDYVTDKGLDAAALSPQRSLP</sequence>
<dbReference type="GO" id="GO:0016491">
    <property type="term" value="F:oxidoreductase activity"/>
    <property type="evidence" value="ECO:0007669"/>
    <property type="project" value="UniProtKB-KW"/>
</dbReference>
<protein>
    <submittedName>
        <fullName evidence="3">FAD-dependent catabolic D-arginine dehydrogenase DauA</fullName>
    </submittedName>
</protein>
<proteinExistence type="predicted"/>
<name>A0A916WTP8_9ACTN</name>
<keyword evidence="1" id="KW-0560">Oxidoreductase</keyword>
<evidence type="ECO:0000313" key="3">
    <source>
        <dbReference type="EMBL" id="GGB28871.1"/>
    </source>
</evidence>
<dbReference type="PANTHER" id="PTHR13847:SF287">
    <property type="entry name" value="FAD-DEPENDENT OXIDOREDUCTASE DOMAIN-CONTAINING PROTEIN 1"/>
    <property type="match status" value="1"/>
</dbReference>
<dbReference type="Proteomes" id="UP000621454">
    <property type="component" value="Unassembled WGS sequence"/>
</dbReference>
<feature type="domain" description="FAD dependent oxidoreductase" evidence="2">
    <location>
        <begin position="8"/>
        <end position="351"/>
    </location>
</feature>
<reference evidence="3" key="1">
    <citation type="journal article" date="2014" name="Int. J. Syst. Evol. Microbiol.">
        <title>Complete genome sequence of Corynebacterium casei LMG S-19264T (=DSM 44701T), isolated from a smear-ripened cheese.</title>
        <authorList>
            <consortium name="US DOE Joint Genome Institute (JGI-PGF)"/>
            <person name="Walter F."/>
            <person name="Albersmeier A."/>
            <person name="Kalinowski J."/>
            <person name="Ruckert C."/>
        </authorList>
    </citation>
    <scope>NUCLEOTIDE SEQUENCE</scope>
    <source>
        <strain evidence="3">CGMCC 1.12827</strain>
    </source>
</reference>
<dbReference type="SUPFAM" id="SSF51905">
    <property type="entry name" value="FAD/NAD(P)-binding domain"/>
    <property type="match status" value="1"/>
</dbReference>
<evidence type="ECO:0000313" key="4">
    <source>
        <dbReference type="Proteomes" id="UP000621454"/>
    </source>
</evidence>
<dbReference type="Gene3D" id="3.30.9.10">
    <property type="entry name" value="D-Amino Acid Oxidase, subunit A, domain 2"/>
    <property type="match status" value="1"/>
</dbReference>
<accession>A0A916WTP8</accession>
<dbReference type="Gene3D" id="3.50.50.60">
    <property type="entry name" value="FAD/NAD(P)-binding domain"/>
    <property type="match status" value="1"/>
</dbReference>
<evidence type="ECO:0000256" key="1">
    <source>
        <dbReference type="ARBA" id="ARBA00023002"/>
    </source>
</evidence>
<dbReference type="GO" id="GO:0005737">
    <property type="term" value="C:cytoplasm"/>
    <property type="evidence" value="ECO:0007669"/>
    <property type="project" value="TreeGrafter"/>
</dbReference>